<protein>
    <submittedName>
        <fullName evidence="2">Uncharacterized protein</fullName>
    </submittedName>
</protein>
<feature type="region of interest" description="Disordered" evidence="1">
    <location>
        <begin position="64"/>
        <end position="88"/>
    </location>
</feature>
<proteinExistence type="predicted"/>
<evidence type="ECO:0000256" key="1">
    <source>
        <dbReference type="SAM" id="MobiDB-lite"/>
    </source>
</evidence>
<evidence type="ECO:0000313" key="3">
    <source>
        <dbReference type="Proteomes" id="UP000539957"/>
    </source>
</evidence>
<dbReference type="Proteomes" id="UP000539957">
    <property type="component" value="Unassembled WGS sequence"/>
</dbReference>
<organism evidence="2 3">
    <name type="scientific">Brevundimonas bullata</name>
    <dbReference type="NCBI Taxonomy" id="13160"/>
    <lineage>
        <taxon>Bacteria</taxon>
        <taxon>Pseudomonadati</taxon>
        <taxon>Pseudomonadota</taxon>
        <taxon>Alphaproteobacteria</taxon>
        <taxon>Caulobacterales</taxon>
        <taxon>Caulobacteraceae</taxon>
        <taxon>Brevundimonas</taxon>
    </lineage>
</organism>
<dbReference type="EMBL" id="JACHKY010000004">
    <property type="protein sequence ID" value="MBB4798714.1"/>
    <property type="molecule type" value="Genomic_DNA"/>
</dbReference>
<reference evidence="2 3" key="1">
    <citation type="submission" date="2020-08" db="EMBL/GenBank/DDBJ databases">
        <title>Functional genomics of gut bacteria from endangered species of beetles.</title>
        <authorList>
            <person name="Carlos-Shanley C."/>
        </authorList>
    </citation>
    <scope>NUCLEOTIDE SEQUENCE [LARGE SCALE GENOMIC DNA]</scope>
    <source>
        <strain evidence="2 3">S00123</strain>
    </source>
</reference>
<accession>A0A7W7IQJ4</accession>
<sequence length="88" mass="10009">MRTPRRARPNARDLARLKEARDILEGLMIQLRPATPEHNSVVNAFDAVRTAAIDWTGNPEIWSGTDSAGRRALPDPFVKRPEHSKWPR</sequence>
<feature type="compositionally biased region" description="Basic and acidic residues" evidence="1">
    <location>
        <begin position="68"/>
        <end position="88"/>
    </location>
</feature>
<gene>
    <name evidence="2" type="ORF">HNP32_002468</name>
</gene>
<dbReference type="RefSeq" id="WP_184270690.1">
    <property type="nucleotide sequence ID" value="NZ_JACHKY010000004.1"/>
</dbReference>
<dbReference type="AlphaFoldDB" id="A0A7W7IQJ4"/>
<name>A0A7W7IQJ4_9CAUL</name>
<comment type="caution">
    <text evidence="2">The sequence shown here is derived from an EMBL/GenBank/DDBJ whole genome shotgun (WGS) entry which is preliminary data.</text>
</comment>
<keyword evidence="3" id="KW-1185">Reference proteome</keyword>
<evidence type="ECO:0000313" key="2">
    <source>
        <dbReference type="EMBL" id="MBB4798714.1"/>
    </source>
</evidence>